<keyword evidence="1" id="KW-0812">Transmembrane</keyword>
<dbReference type="EMBL" id="QGNW01000352">
    <property type="protein sequence ID" value="RVW75305.1"/>
    <property type="molecule type" value="Genomic_DNA"/>
</dbReference>
<proteinExistence type="predicted"/>
<evidence type="ECO:0000256" key="1">
    <source>
        <dbReference type="SAM" id="Phobius"/>
    </source>
</evidence>
<dbReference type="Proteomes" id="UP000288805">
    <property type="component" value="Unassembled WGS sequence"/>
</dbReference>
<name>A0A438GSX3_VITVI</name>
<comment type="caution">
    <text evidence="2">The sequence shown here is derived from an EMBL/GenBank/DDBJ whole genome shotgun (WGS) entry which is preliminary data.</text>
</comment>
<dbReference type="AlphaFoldDB" id="A0A438GSX3"/>
<evidence type="ECO:0000313" key="2">
    <source>
        <dbReference type="EMBL" id="RVW75305.1"/>
    </source>
</evidence>
<reference evidence="2 3" key="1">
    <citation type="journal article" date="2018" name="PLoS Genet.">
        <title>Population sequencing reveals clonal diversity and ancestral inbreeding in the grapevine cultivar Chardonnay.</title>
        <authorList>
            <person name="Roach M.J."/>
            <person name="Johnson D.L."/>
            <person name="Bohlmann J."/>
            <person name="van Vuuren H.J."/>
            <person name="Jones S.J."/>
            <person name="Pretorius I.S."/>
            <person name="Schmidt S.A."/>
            <person name="Borneman A.R."/>
        </authorList>
    </citation>
    <scope>NUCLEOTIDE SEQUENCE [LARGE SCALE GENOMIC DNA]</scope>
    <source>
        <strain evidence="3">cv. Chardonnay</strain>
        <tissue evidence="2">Leaf</tissue>
    </source>
</reference>
<keyword evidence="1" id="KW-1133">Transmembrane helix</keyword>
<feature type="transmembrane region" description="Helical" evidence="1">
    <location>
        <begin position="110"/>
        <end position="133"/>
    </location>
</feature>
<accession>A0A438GSX3</accession>
<evidence type="ECO:0000313" key="3">
    <source>
        <dbReference type="Proteomes" id="UP000288805"/>
    </source>
</evidence>
<gene>
    <name evidence="2" type="ORF">CK203_055363</name>
</gene>
<sequence length="781" mass="89478">MVETSRDWSEKLPFTLWAYRTSFRTSTEPHLLIGVWYGGMLPVEIEMGSLRWKPILGATNVDQLKRSPLVYARIVWESHESWTYRAPGHCPSIITFIADVTSLHVGFERIIIALCVICLTIILVFAFDSSFLFHPLFMPYNDPFRVFEPSFPSFLLPYYPSLRYVSCLKTTLRPWDQMSSSTALLGLAFETWIARLIMDDFMSPDFRSTTHLCHTGHISVSVESYRSSWSYMITPTFGMRTEMRTCSLFYHDPSVEPLLSHLVIMFNIFEGCLFTLMVTVSMMFCQDEPSTEHDLREHPLRLMESILDHFHGLRAVVACYTEPHIQIGVQSRIFNLAFRSVFSFWAFDDTITSRATISSQFRHSEPSSFSVSAFRAIIILVLTFRAIIILDFDSHHRSQFWRSKPSSLLSFGIQSHHRFFSSTFRAIIASLVRRSESSSFSISTFRAIIASSVLVFRATISSQFGHFGPPSLYSLAFRAIIVSVSAFRVIIASQAIIILNFGFQSHHRFSVSTFRAIIASQFRRSEPSSFSVLAFRAIIILNFGVQSHHRFFSFGVQSHHLFSVWAFWATIFLQLGIQNHHRSQFQCSGPSSFLSFGIKSHHHSQFQRSEPSSFSFRRLEPSSFSFRHSEPSSLLSFGVQVIIAFQLRCSKPSAFSIRRSEPSQFSVSAFRVIITSQFWHLEPSSLLQFGIQSHISSSTFKVTIPAPFDAQSLHILQFERSELPSLYSLAFRTTFISLTFRVVFRAIVHIQAFRAIVHIQVFGAIVHIQAFRAIIFPYFGI</sequence>
<keyword evidence="1" id="KW-0472">Membrane</keyword>
<protein>
    <submittedName>
        <fullName evidence="2">Uncharacterized protein</fullName>
    </submittedName>
</protein>
<organism evidence="2 3">
    <name type="scientific">Vitis vinifera</name>
    <name type="common">Grape</name>
    <dbReference type="NCBI Taxonomy" id="29760"/>
    <lineage>
        <taxon>Eukaryota</taxon>
        <taxon>Viridiplantae</taxon>
        <taxon>Streptophyta</taxon>
        <taxon>Embryophyta</taxon>
        <taxon>Tracheophyta</taxon>
        <taxon>Spermatophyta</taxon>
        <taxon>Magnoliopsida</taxon>
        <taxon>eudicotyledons</taxon>
        <taxon>Gunneridae</taxon>
        <taxon>Pentapetalae</taxon>
        <taxon>rosids</taxon>
        <taxon>Vitales</taxon>
        <taxon>Vitaceae</taxon>
        <taxon>Viteae</taxon>
        <taxon>Vitis</taxon>
    </lineage>
</organism>